<dbReference type="EMBL" id="QQAH01000011">
    <property type="protein sequence ID" value="RDD81339.1"/>
    <property type="molecule type" value="Genomic_DNA"/>
</dbReference>
<accession>A0A369USM7</accession>
<reference evidence="1 2" key="1">
    <citation type="submission" date="2018-07" db="EMBL/GenBank/DDBJ databases">
        <title>Dyella tabacisoli L4-6T, whole genome shotgun sequence.</title>
        <authorList>
            <person name="Zhou X.-K."/>
            <person name="Li W.-J."/>
            <person name="Duan Y.-Q."/>
        </authorList>
    </citation>
    <scope>NUCLEOTIDE SEQUENCE [LARGE SCALE GENOMIC DNA]</scope>
    <source>
        <strain evidence="1 2">L4-6</strain>
    </source>
</reference>
<dbReference type="OrthoDB" id="8779865at2"/>
<gene>
    <name evidence="1" type="ORF">DVJ77_13710</name>
</gene>
<keyword evidence="2" id="KW-1185">Reference proteome</keyword>
<dbReference type="AlphaFoldDB" id="A0A369USM7"/>
<proteinExistence type="predicted"/>
<name>A0A369USM7_9GAMM</name>
<organism evidence="1 2">
    <name type="scientific">Dyella tabacisoli</name>
    <dbReference type="NCBI Taxonomy" id="2282381"/>
    <lineage>
        <taxon>Bacteria</taxon>
        <taxon>Pseudomonadati</taxon>
        <taxon>Pseudomonadota</taxon>
        <taxon>Gammaproteobacteria</taxon>
        <taxon>Lysobacterales</taxon>
        <taxon>Rhodanobacteraceae</taxon>
        <taxon>Dyella</taxon>
    </lineage>
</organism>
<protein>
    <submittedName>
        <fullName evidence="1">Uncharacterized protein</fullName>
    </submittedName>
</protein>
<dbReference type="Proteomes" id="UP000253782">
    <property type="component" value="Unassembled WGS sequence"/>
</dbReference>
<dbReference type="RefSeq" id="WP_114846053.1">
    <property type="nucleotide sequence ID" value="NZ_JBHSPE010000020.1"/>
</dbReference>
<evidence type="ECO:0000313" key="2">
    <source>
        <dbReference type="Proteomes" id="UP000253782"/>
    </source>
</evidence>
<comment type="caution">
    <text evidence="1">The sequence shown here is derived from an EMBL/GenBank/DDBJ whole genome shotgun (WGS) entry which is preliminary data.</text>
</comment>
<sequence>MHRTVIPVVLQFSNVAANSSLNFTFTTPGVKWSLGRRMGDSLGFSYNVLPDGVYGSTPTLQSVSFNDDVLALRTSSIAPSLSDFTLTLFLDVAPDTTFLQGYCTLNNEAVIEAYLGNERPVQWRNGRISAVIQAPISDYRSVLFTISGLKPNKQVDIGVATDPRQGKVVWALGPRSGESLGVSLSSTNGGSIPLSLLSYTNNQILMQTGAAEGSSATDVVMLAYVSWQPEDLPFIYLKVAGDPDISVYAQVGTRQPQWVSPAYTLFTL</sequence>
<evidence type="ECO:0000313" key="1">
    <source>
        <dbReference type="EMBL" id="RDD81339.1"/>
    </source>
</evidence>